<dbReference type="GO" id="GO:0019752">
    <property type="term" value="P:carboxylic acid metabolic process"/>
    <property type="evidence" value="ECO:0007669"/>
    <property type="project" value="InterPro"/>
</dbReference>
<evidence type="ECO:0000313" key="4">
    <source>
        <dbReference type="EMBL" id="NKY13156.1"/>
    </source>
</evidence>
<reference evidence="4 5" key="1">
    <citation type="submission" date="2020-04" db="EMBL/GenBank/DDBJ databases">
        <title>MicrobeNet Type strains.</title>
        <authorList>
            <person name="Nicholson A.C."/>
        </authorList>
    </citation>
    <scope>NUCLEOTIDE SEQUENCE [LARGE SCALE GENOMIC DNA]</scope>
    <source>
        <strain evidence="4 5">DSM 40738</strain>
    </source>
</reference>
<comment type="pathway">
    <text evidence="1">Amino-acid biosynthesis.</text>
</comment>
<dbReference type="Gene3D" id="3.20.20.70">
    <property type="entry name" value="Aldolase class I"/>
    <property type="match status" value="1"/>
</dbReference>
<feature type="domain" description="Pyruvate carboxyltransferase" evidence="3">
    <location>
        <begin position="5"/>
        <end position="261"/>
    </location>
</feature>
<dbReference type="GO" id="GO:0046912">
    <property type="term" value="F:acyltransferase activity, acyl groups converted into alkyl on transfer"/>
    <property type="evidence" value="ECO:0007669"/>
    <property type="project" value="InterPro"/>
</dbReference>
<dbReference type="PANTHER" id="PTHR43538">
    <property type="entry name" value="ALPHA-IPM SYNTHASE/HOMOCITRATE SYNTHASE"/>
    <property type="match status" value="1"/>
</dbReference>
<dbReference type="EMBL" id="JAAXOU010000015">
    <property type="protein sequence ID" value="NKY13156.1"/>
    <property type="molecule type" value="Genomic_DNA"/>
</dbReference>
<dbReference type="PROSITE" id="PS50991">
    <property type="entry name" value="PYR_CT"/>
    <property type="match status" value="1"/>
</dbReference>
<evidence type="ECO:0000259" key="3">
    <source>
        <dbReference type="PROSITE" id="PS50991"/>
    </source>
</evidence>
<dbReference type="Pfam" id="PF00682">
    <property type="entry name" value="HMGL-like"/>
    <property type="match status" value="1"/>
</dbReference>
<dbReference type="InterPro" id="IPR000891">
    <property type="entry name" value="PYR_CT"/>
</dbReference>
<evidence type="ECO:0000313" key="5">
    <source>
        <dbReference type="Proteomes" id="UP000570003"/>
    </source>
</evidence>
<proteinExistence type="predicted"/>
<dbReference type="GO" id="GO:0043714">
    <property type="term" value="F:(R)-citramalate synthase activity"/>
    <property type="evidence" value="ECO:0007669"/>
    <property type="project" value="UniProtKB-EC"/>
</dbReference>
<dbReference type="Proteomes" id="UP000570003">
    <property type="component" value="Unassembled WGS sequence"/>
</dbReference>
<dbReference type="PANTHER" id="PTHR43538:SF1">
    <property type="entry name" value="(R)-CITRAMALATE SYNTHASE"/>
    <property type="match status" value="1"/>
</dbReference>
<dbReference type="RefSeq" id="WP_168437432.1">
    <property type="nucleotide sequence ID" value="NZ_JAAXOU010000015.1"/>
</dbReference>
<dbReference type="InterPro" id="IPR005675">
    <property type="entry name" value="Citramal_synthase"/>
</dbReference>
<dbReference type="SUPFAM" id="SSF51569">
    <property type="entry name" value="Aldolase"/>
    <property type="match status" value="1"/>
</dbReference>
<comment type="caution">
    <text evidence="4">The sequence shown here is derived from an EMBL/GenBank/DDBJ whole genome shotgun (WGS) entry which is preliminary data.</text>
</comment>
<evidence type="ECO:0000256" key="2">
    <source>
        <dbReference type="ARBA" id="ARBA00048263"/>
    </source>
</evidence>
<dbReference type="AlphaFoldDB" id="A0AA44DAF9"/>
<sequence length="311" mass="33004">MAERAELLDVTIRDGGYVNGHSWTIAQATRLVTACRAAGVPYIEIGYLRPGRHAVDGDEAPSASCPPAYLERVAEAAAGIDTVVMAHAKDTVPEDLARLADFGVSMVRMPTRPDRLERLAPYADAAHGAGLSFAVNLIRVSEVPDHDVVAAARTAEEITADIFYLADSNGSLFPEDVGRLCGMVRESTGATLGFHPHDGISMSFANTLTAMRLGARYVDASLSGMGKGGGNLSLQLITGYLRSRACQAFCVTPLVDAAADLLVPWKGDQILAQCESIASGLLDLNMEDLAEIRAMNPKKVFSILDGTSAVR</sequence>
<evidence type="ECO:0000256" key="1">
    <source>
        <dbReference type="ARBA" id="ARBA00029440"/>
    </source>
</evidence>
<comment type="catalytic activity">
    <reaction evidence="2">
        <text>pyruvate + acetyl-CoA + H2O = (3R)-citramalate + CoA + H(+)</text>
        <dbReference type="Rhea" id="RHEA:19045"/>
        <dbReference type="ChEBI" id="CHEBI:15361"/>
        <dbReference type="ChEBI" id="CHEBI:15377"/>
        <dbReference type="ChEBI" id="CHEBI:15378"/>
        <dbReference type="ChEBI" id="CHEBI:30934"/>
        <dbReference type="ChEBI" id="CHEBI:57287"/>
        <dbReference type="ChEBI" id="CHEBI:57288"/>
        <dbReference type="EC" id="2.3.3.21"/>
    </reaction>
</comment>
<accession>A0AA44DAF9</accession>
<protein>
    <recommendedName>
        <fullName evidence="3">Pyruvate carboxyltransferase domain-containing protein</fullName>
    </recommendedName>
</protein>
<dbReference type="InterPro" id="IPR013785">
    <property type="entry name" value="Aldolase_TIM"/>
</dbReference>
<name>A0AA44DAF9_STRE0</name>
<gene>
    <name evidence="4" type="ORF">HGA06_02915</name>
</gene>
<organism evidence="4 5">
    <name type="scientific">Streptomyces somaliensis (strain ATCC 33201 / DSM 40738 / JCM 12659 / KCTC 9044 / NCTC 11332 / NRRL B-12077 / IP 733)</name>
    <dbReference type="NCBI Taxonomy" id="1134445"/>
    <lineage>
        <taxon>Bacteria</taxon>
        <taxon>Bacillati</taxon>
        <taxon>Actinomycetota</taxon>
        <taxon>Actinomycetes</taxon>
        <taxon>Kitasatosporales</taxon>
        <taxon>Streptomycetaceae</taxon>
        <taxon>Streptomyces</taxon>
    </lineage>
</organism>
<keyword evidence="5" id="KW-1185">Reference proteome</keyword>